<name>A0A6P7H0P4_DIAVI</name>
<dbReference type="AlphaFoldDB" id="A0A6P7H0P4"/>
<proteinExistence type="predicted"/>
<reference evidence="2" key="1">
    <citation type="submission" date="2025-08" db="UniProtKB">
        <authorList>
            <consortium name="RefSeq"/>
        </authorList>
    </citation>
    <scope>IDENTIFICATION</scope>
    <source>
        <tissue evidence="2">Whole insect</tissue>
    </source>
</reference>
<feature type="non-terminal residue" evidence="2">
    <location>
        <position position="310"/>
    </location>
</feature>
<dbReference type="RefSeq" id="XP_028155149.1">
    <property type="nucleotide sequence ID" value="XM_028299348.1"/>
</dbReference>
<feature type="region of interest" description="Disordered" evidence="1">
    <location>
        <begin position="285"/>
        <end position="310"/>
    </location>
</feature>
<protein>
    <submittedName>
        <fullName evidence="2">Activity-regulated cytoskeleton associated protein 2-like</fullName>
    </submittedName>
</protein>
<organism evidence="2">
    <name type="scientific">Diabrotica virgifera virgifera</name>
    <name type="common">western corn rootworm</name>
    <dbReference type="NCBI Taxonomy" id="50390"/>
    <lineage>
        <taxon>Eukaryota</taxon>
        <taxon>Metazoa</taxon>
        <taxon>Ecdysozoa</taxon>
        <taxon>Arthropoda</taxon>
        <taxon>Hexapoda</taxon>
        <taxon>Insecta</taxon>
        <taxon>Pterygota</taxon>
        <taxon>Neoptera</taxon>
        <taxon>Endopterygota</taxon>
        <taxon>Coleoptera</taxon>
        <taxon>Polyphaga</taxon>
        <taxon>Cucujiformia</taxon>
        <taxon>Chrysomeloidea</taxon>
        <taxon>Chrysomelidae</taxon>
        <taxon>Galerucinae</taxon>
        <taxon>Diabroticina</taxon>
        <taxon>Diabroticites</taxon>
        <taxon>Diabrotica</taxon>
    </lineage>
</organism>
<sequence length="310" mass="34562">MQQDESAVPSAPIMMTNEQFQSLIASMTKVVVQNQAQSITKRGNFSSCSSRFSGNKNEDVESFISAITIFKDCVNISDENAIKGLPMLLDHHAATWWQGIQSTILSWNDVLKALRHSYGLNMPPYKIFKLFSGDQGEREPTDIFVNSCRALIARLSKPPELHITHQIDMVYALLNRRIRNRLPRDQIKSFADLIEKSRAIEDSFEEKPKDKGNTLVGNKPSGNNDSKSTRSRPKCQFCNNFGHVQENCRKFAATQQRSQSSTSQVSNGSRVICYGCGAPGYIRSQSQCPTCRSSSNQPTSPNSATTTHTS</sequence>
<dbReference type="InParanoid" id="A0A6P7H0P4"/>
<evidence type="ECO:0000256" key="1">
    <source>
        <dbReference type="SAM" id="MobiDB-lite"/>
    </source>
</evidence>
<evidence type="ECO:0000313" key="2">
    <source>
        <dbReference type="RefSeq" id="XP_028155149.1"/>
    </source>
</evidence>
<accession>A0A6P7H0P4</accession>
<feature type="region of interest" description="Disordered" evidence="1">
    <location>
        <begin position="204"/>
        <end position="232"/>
    </location>
</feature>
<gene>
    <name evidence="2" type="primary">LOC114348884</name>
</gene>